<proteinExistence type="predicted"/>
<dbReference type="AlphaFoldDB" id="X1U798"/>
<feature type="non-terminal residue" evidence="1">
    <location>
        <position position="1"/>
    </location>
</feature>
<organism evidence="1">
    <name type="scientific">marine sediment metagenome</name>
    <dbReference type="NCBI Taxonomy" id="412755"/>
    <lineage>
        <taxon>unclassified sequences</taxon>
        <taxon>metagenomes</taxon>
        <taxon>ecological metagenomes</taxon>
    </lineage>
</organism>
<sequence>GNVSIEQAKNLQLNSRIDSDMTKKQLDKILIEIYINTKDEIARKTLANELAEKGLNNVRVRPFADERTKIEIYDGATVGDGSFGGMEEGTPIQVITYQNEEYVLKLEYLENNQYQIDKVYETDGSISGKEEEMKNLYAYFKKYDASSYQNQYISSLSDPKKPVLRYYETEPYKGLPAIVPFDLDNGWYASISQTLPIGRNIRAYSDSGRVESLYVCNVWENGREENRGGDDKCTM</sequence>
<gene>
    <name evidence="1" type="ORF">S12H4_53119</name>
</gene>
<name>X1U798_9ZZZZ</name>
<accession>X1U798</accession>
<comment type="caution">
    <text evidence="1">The sequence shown here is derived from an EMBL/GenBank/DDBJ whole genome shotgun (WGS) entry which is preliminary data.</text>
</comment>
<evidence type="ECO:0000313" key="1">
    <source>
        <dbReference type="EMBL" id="GAJ13433.1"/>
    </source>
</evidence>
<reference evidence="1" key="1">
    <citation type="journal article" date="2014" name="Front. Microbiol.">
        <title>High frequency of phylogenetically diverse reductive dehalogenase-homologous genes in deep subseafloor sedimentary metagenomes.</title>
        <authorList>
            <person name="Kawai M."/>
            <person name="Futagami T."/>
            <person name="Toyoda A."/>
            <person name="Takaki Y."/>
            <person name="Nishi S."/>
            <person name="Hori S."/>
            <person name="Arai W."/>
            <person name="Tsubouchi T."/>
            <person name="Morono Y."/>
            <person name="Uchiyama I."/>
            <person name="Ito T."/>
            <person name="Fujiyama A."/>
            <person name="Inagaki F."/>
            <person name="Takami H."/>
        </authorList>
    </citation>
    <scope>NUCLEOTIDE SEQUENCE</scope>
    <source>
        <strain evidence="1">Expedition CK06-06</strain>
    </source>
</reference>
<feature type="non-terminal residue" evidence="1">
    <location>
        <position position="235"/>
    </location>
</feature>
<protein>
    <submittedName>
        <fullName evidence="1">Uncharacterized protein</fullName>
    </submittedName>
</protein>
<dbReference type="EMBL" id="BARW01033780">
    <property type="protein sequence ID" value="GAJ13433.1"/>
    <property type="molecule type" value="Genomic_DNA"/>
</dbReference>